<feature type="non-terminal residue" evidence="1">
    <location>
        <position position="1"/>
    </location>
</feature>
<dbReference type="SUPFAM" id="SSF47391">
    <property type="entry name" value="Dimerization-anchoring domain of cAMP-dependent PK regulatory subunit"/>
    <property type="match status" value="1"/>
</dbReference>
<dbReference type="EMBL" id="GDID01005665">
    <property type="protein sequence ID" value="JAP90941.1"/>
    <property type="molecule type" value="Transcribed_RNA"/>
</dbReference>
<gene>
    <name evidence="1" type="ORF">TPC1_17599</name>
</gene>
<dbReference type="Gene3D" id="1.20.890.10">
    <property type="entry name" value="cAMP-dependent protein kinase regulatory subunit, dimerization-anchoring domain"/>
    <property type="match status" value="1"/>
</dbReference>
<protein>
    <submittedName>
        <fullName evidence="1">Dpy-30 motif-containing protein</fullName>
    </submittedName>
</protein>
<dbReference type="CDD" id="cd22970">
    <property type="entry name" value="DD_NDKH5-like"/>
    <property type="match status" value="1"/>
</dbReference>
<organism evidence="1">
    <name type="scientific">Trepomonas sp. PC1</name>
    <dbReference type="NCBI Taxonomy" id="1076344"/>
    <lineage>
        <taxon>Eukaryota</taxon>
        <taxon>Metamonada</taxon>
        <taxon>Diplomonadida</taxon>
        <taxon>Hexamitidae</taxon>
        <taxon>Hexamitinae</taxon>
        <taxon>Trepomonas</taxon>
    </lineage>
</organism>
<dbReference type="AlphaFoldDB" id="A0A146K5U3"/>
<accession>A0A146K5U3</accession>
<dbReference type="Pfam" id="PF05186">
    <property type="entry name" value="Dpy-30"/>
    <property type="match status" value="1"/>
</dbReference>
<dbReference type="InterPro" id="IPR007858">
    <property type="entry name" value="Dpy-30_motif"/>
</dbReference>
<sequence length="67" mass="7899">SITGRQYSNLEIQQYIQSQQISRYLIEGSIELAREKPEKPLKWLGEWLIANNRRKPVVEIQGEDTKK</sequence>
<name>A0A146K5U3_9EUKA</name>
<proteinExistence type="predicted"/>
<reference evidence="1" key="1">
    <citation type="submission" date="2015-07" db="EMBL/GenBank/DDBJ databases">
        <title>Adaptation to a free-living lifestyle via gene acquisitions in the diplomonad Trepomonas sp. PC1.</title>
        <authorList>
            <person name="Xu F."/>
            <person name="Jerlstrom-Hultqvist J."/>
            <person name="Kolisko M."/>
            <person name="Simpson A.G.B."/>
            <person name="Roger A.J."/>
            <person name="Svard S.G."/>
            <person name="Andersson J.O."/>
        </authorList>
    </citation>
    <scope>NUCLEOTIDE SEQUENCE</scope>
    <source>
        <strain evidence="1">PC1</strain>
    </source>
</reference>
<evidence type="ECO:0000313" key="1">
    <source>
        <dbReference type="EMBL" id="JAP90941.1"/>
    </source>
</evidence>